<dbReference type="EMBL" id="FP929137">
    <property type="protein sequence ID" value="CBY00120.1"/>
    <property type="molecule type" value="Genomic_DNA"/>
</dbReference>
<protein>
    <submittedName>
        <fullName evidence="1">Predicted protein</fullName>
    </submittedName>
</protein>
<gene>
    <name evidence="1" type="ORF">LEMA_uP077090.1</name>
</gene>
<keyword evidence="2" id="KW-1185">Reference proteome</keyword>
<sequence length="86" mass="9583">MSKPTTLRLLLTLLLLIQSLCWSLTLLHLLHPSKLRTLQANTANLLAHHAAAVRTATRMLAPLVSHRATALLSYTQIYEMWDGLVA</sequence>
<proteinExistence type="predicted"/>
<dbReference type="HOGENOM" id="CLU_2498271_0_0_1"/>
<evidence type="ECO:0000313" key="2">
    <source>
        <dbReference type="Proteomes" id="UP000002668"/>
    </source>
</evidence>
<dbReference type="Proteomes" id="UP000002668">
    <property type="component" value="Genome"/>
</dbReference>
<name>E5A925_LEPMJ</name>
<dbReference type="VEuPathDB" id="FungiDB:LEMA_uP077090.1"/>
<dbReference type="AlphaFoldDB" id="E5A925"/>
<reference evidence="2" key="1">
    <citation type="journal article" date="2011" name="Nat. Commun.">
        <title>Effector diversification within compartments of the Leptosphaeria maculans genome affected by Repeat-Induced Point mutations.</title>
        <authorList>
            <person name="Rouxel T."/>
            <person name="Grandaubert J."/>
            <person name="Hane J.K."/>
            <person name="Hoede C."/>
            <person name="van de Wouw A.P."/>
            <person name="Couloux A."/>
            <person name="Dominguez V."/>
            <person name="Anthouard V."/>
            <person name="Bally P."/>
            <person name="Bourras S."/>
            <person name="Cozijnsen A.J."/>
            <person name="Ciuffetti L.M."/>
            <person name="Degrave A."/>
            <person name="Dilmaghani A."/>
            <person name="Duret L."/>
            <person name="Fudal I."/>
            <person name="Goodwin S.B."/>
            <person name="Gout L."/>
            <person name="Glaser N."/>
            <person name="Linglin J."/>
            <person name="Kema G.H.J."/>
            <person name="Lapalu N."/>
            <person name="Lawrence C.B."/>
            <person name="May K."/>
            <person name="Meyer M."/>
            <person name="Ollivier B."/>
            <person name="Poulain J."/>
            <person name="Schoch C.L."/>
            <person name="Simon A."/>
            <person name="Spatafora J.W."/>
            <person name="Stachowiak A."/>
            <person name="Turgeon B.G."/>
            <person name="Tyler B.M."/>
            <person name="Vincent D."/>
            <person name="Weissenbach J."/>
            <person name="Amselem J."/>
            <person name="Quesneville H."/>
            <person name="Oliver R.P."/>
            <person name="Wincker P."/>
            <person name="Balesdent M.-H."/>
            <person name="Howlett B.J."/>
        </authorList>
    </citation>
    <scope>NUCLEOTIDE SEQUENCE [LARGE SCALE GENOMIC DNA]</scope>
    <source>
        <strain evidence="2">JN3 / isolate v23.1.3 / race Av1-4-5-6-7-8</strain>
    </source>
</reference>
<organism evidence="2">
    <name type="scientific">Leptosphaeria maculans (strain JN3 / isolate v23.1.3 / race Av1-4-5-6-7-8)</name>
    <name type="common">Blackleg fungus</name>
    <name type="synonym">Phoma lingam</name>
    <dbReference type="NCBI Taxonomy" id="985895"/>
    <lineage>
        <taxon>Eukaryota</taxon>
        <taxon>Fungi</taxon>
        <taxon>Dikarya</taxon>
        <taxon>Ascomycota</taxon>
        <taxon>Pezizomycotina</taxon>
        <taxon>Dothideomycetes</taxon>
        <taxon>Pleosporomycetidae</taxon>
        <taxon>Pleosporales</taxon>
        <taxon>Pleosporineae</taxon>
        <taxon>Leptosphaeriaceae</taxon>
        <taxon>Plenodomus</taxon>
        <taxon>Plenodomus lingam/Leptosphaeria maculans species complex</taxon>
    </lineage>
</organism>
<dbReference type="InParanoid" id="E5A925"/>
<evidence type="ECO:0000313" key="1">
    <source>
        <dbReference type="EMBL" id="CBY00120.1"/>
    </source>
</evidence>
<accession>E5A925</accession>